<evidence type="ECO:0000313" key="3">
    <source>
        <dbReference type="Proteomes" id="UP000278149"/>
    </source>
</evidence>
<organism evidence="2 3">
    <name type="scientific">Candidatus Korarchaeum cryptofilum</name>
    <dbReference type="NCBI Taxonomy" id="498846"/>
    <lineage>
        <taxon>Archaea</taxon>
        <taxon>Thermoproteota</taxon>
        <taxon>Candidatus Korarchaeia</taxon>
        <taxon>Candidatus Korarchaeales</taxon>
        <taxon>Candidatus Korarchaeaceae</taxon>
        <taxon>Candidatus Korarchaeum</taxon>
    </lineage>
</organism>
<dbReference type="AlphaFoldDB" id="A0A3R9PD61"/>
<dbReference type="RefSeq" id="WP_125741349.1">
    <property type="nucleotide sequence ID" value="NZ_RCOR01000018.1"/>
</dbReference>
<proteinExistence type="predicted"/>
<gene>
    <name evidence="2" type="ORF">D9Q81_03645</name>
</gene>
<evidence type="ECO:0000256" key="1">
    <source>
        <dbReference type="SAM" id="Coils"/>
    </source>
</evidence>
<name>A0A3R9PD61_9CREN</name>
<reference evidence="2 3" key="1">
    <citation type="submission" date="2018-10" db="EMBL/GenBank/DDBJ databases">
        <title>Co-occurring genomic capacity for anaerobic methane metabolism and dissimilatory sulfite reduction discovered in the Korarchaeota.</title>
        <authorList>
            <person name="Mckay L.J."/>
            <person name="Dlakic M."/>
            <person name="Fields M.W."/>
            <person name="Delmont T.O."/>
            <person name="Eren A.M."/>
            <person name="Jay Z.J."/>
            <person name="Klingelsmith K.B."/>
            <person name="Rusch D.B."/>
            <person name="Inskeep W.P."/>
        </authorList>
    </citation>
    <scope>NUCLEOTIDE SEQUENCE [LARGE SCALE GENOMIC DNA]</scope>
    <source>
        <strain evidence="2 3">WS</strain>
    </source>
</reference>
<protein>
    <submittedName>
        <fullName evidence="2">Uncharacterized protein</fullName>
    </submittedName>
</protein>
<evidence type="ECO:0000313" key="2">
    <source>
        <dbReference type="EMBL" id="RSN69700.1"/>
    </source>
</evidence>
<comment type="caution">
    <text evidence="2">The sequence shown here is derived from an EMBL/GenBank/DDBJ whole genome shotgun (WGS) entry which is preliminary data.</text>
</comment>
<sequence length="158" mass="18661">MERDERIKNLLMLRDFLKRRAEKLEKELISLRRMIESLDEVLLEQTIVTADKLKETRKNVEERKLYSDDGKFLGNLILDRDKGTLTFTPEDNVLINSKERPIRSFLARKIEELGGSMEVEEDARGMLRGLKVMLKDRKDVDRIVNYMRWAFSKSIVSQ</sequence>
<feature type="coiled-coil region" evidence="1">
    <location>
        <begin position="7"/>
        <end position="63"/>
    </location>
</feature>
<accession>A0A3R9PD61</accession>
<dbReference type="EMBL" id="RCOR01000018">
    <property type="protein sequence ID" value="RSN69700.1"/>
    <property type="molecule type" value="Genomic_DNA"/>
</dbReference>
<keyword evidence="1" id="KW-0175">Coiled coil</keyword>
<dbReference type="Proteomes" id="UP000278149">
    <property type="component" value="Unassembled WGS sequence"/>
</dbReference>